<dbReference type="InterPro" id="IPR051554">
    <property type="entry name" value="Acetyltransferase_Eis"/>
</dbReference>
<protein>
    <recommendedName>
        <fullName evidence="1">N-acetyltransferase domain-containing protein</fullName>
    </recommendedName>
</protein>
<dbReference type="PANTHER" id="PTHR37817:SF1">
    <property type="entry name" value="N-ACETYLTRANSFERASE EIS"/>
    <property type="match status" value="1"/>
</dbReference>
<dbReference type="Pfam" id="PF13530">
    <property type="entry name" value="SCP2_2"/>
    <property type="match status" value="1"/>
</dbReference>
<evidence type="ECO:0000313" key="2">
    <source>
        <dbReference type="EMBL" id="KPL07385.1"/>
    </source>
</evidence>
<dbReference type="Pfam" id="PF13527">
    <property type="entry name" value="Acetyltransf_9"/>
    <property type="match status" value="1"/>
</dbReference>
<gene>
    <name evidence="2" type="ORF">AMJ71_09065</name>
</gene>
<proteinExistence type="predicted"/>
<dbReference type="EMBL" id="LJVA01000127">
    <property type="protein sequence ID" value="KPL07385.1"/>
    <property type="molecule type" value="Genomic_DNA"/>
</dbReference>
<dbReference type="InterPro" id="IPR000182">
    <property type="entry name" value="GNAT_dom"/>
</dbReference>
<name>A0A0S8JC86_UNCT6</name>
<feature type="domain" description="N-acetyltransferase" evidence="1">
    <location>
        <begin position="3"/>
        <end position="150"/>
    </location>
</feature>
<dbReference type="PANTHER" id="PTHR37817">
    <property type="entry name" value="N-ACETYLTRANSFERASE EIS"/>
    <property type="match status" value="1"/>
</dbReference>
<comment type="caution">
    <text evidence="2">The sequence shown here is derived from an EMBL/GenBank/DDBJ whole genome shotgun (WGS) entry which is preliminary data.</text>
</comment>
<dbReference type="Proteomes" id="UP000051035">
    <property type="component" value="Unassembled WGS sequence"/>
</dbReference>
<dbReference type="SUPFAM" id="SSF55718">
    <property type="entry name" value="SCP-like"/>
    <property type="match status" value="1"/>
</dbReference>
<dbReference type="AlphaFoldDB" id="A0A0S8JC86"/>
<dbReference type="PROSITE" id="PS51186">
    <property type="entry name" value="GNAT"/>
    <property type="match status" value="1"/>
</dbReference>
<dbReference type="GO" id="GO:0034069">
    <property type="term" value="F:aminoglycoside N-acetyltransferase activity"/>
    <property type="evidence" value="ECO:0007669"/>
    <property type="project" value="TreeGrafter"/>
</dbReference>
<dbReference type="InterPro" id="IPR025559">
    <property type="entry name" value="Eis_dom"/>
</dbReference>
<organism evidence="2 3">
    <name type="scientific">candidate division TA06 bacterium SM1_40</name>
    <dbReference type="NCBI Taxonomy" id="1703773"/>
    <lineage>
        <taxon>Bacteria</taxon>
        <taxon>Bacteria division TA06</taxon>
    </lineage>
</organism>
<sequence length="391" mass="44422">MATDIRQIAEDDRRRYVEICNYAFGGTLEETEWSLSISPLEDSWGLYVDGDLMSCLRIFPFRLRIAGAVLRAGGIANVATAPEGRGHGYAHRLMHQAIRGMRDRREPVSVLYPFSYGYYGRLGWALASERRVYRMPPACLRTAPEARDIIRFGAEDDIAALQSIYEPMGQRYSCMLERDEAHWRKLVLRPKRLAFLERAGASPKAYLVLREVIAPETGERHIWVYEWAALNAPGRRALLEFLGLHYSQVKQVTMAAPADDLLWDYVADRDITAQIEPGFMFRVVDLEQAVRGRAYRADLEATLHLHVVDPMAEWNSATWSIAIRNGSADVEASTGNADLRCDITTFSQIFCGYLLPSVAYFLGRLEAPEPDALEIADEVFRAPRTFMWDIF</sequence>
<dbReference type="CDD" id="cd04301">
    <property type="entry name" value="NAT_SF"/>
    <property type="match status" value="1"/>
</dbReference>
<reference evidence="2 3" key="1">
    <citation type="journal article" date="2015" name="Microbiome">
        <title>Genomic resolution of linkages in carbon, nitrogen, and sulfur cycling among widespread estuary sediment bacteria.</title>
        <authorList>
            <person name="Baker B.J."/>
            <person name="Lazar C.S."/>
            <person name="Teske A.P."/>
            <person name="Dick G.J."/>
        </authorList>
    </citation>
    <scope>NUCLEOTIDE SEQUENCE [LARGE SCALE GENOMIC DNA]</scope>
    <source>
        <strain evidence="2">SM1_40</strain>
    </source>
</reference>
<evidence type="ECO:0000259" key="1">
    <source>
        <dbReference type="PROSITE" id="PS51186"/>
    </source>
</evidence>
<accession>A0A0S8JC86</accession>
<evidence type="ECO:0000313" key="3">
    <source>
        <dbReference type="Proteomes" id="UP000051035"/>
    </source>
</evidence>
<dbReference type="InterPro" id="IPR036527">
    <property type="entry name" value="SCP2_sterol-bd_dom_sf"/>
</dbReference>
<dbReference type="SUPFAM" id="SSF55729">
    <property type="entry name" value="Acyl-CoA N-acyltransferases (Nat)"/>
    <property type="match status" value="1"/>
</dbReference>
<dbReference type="Pfam" id="PF17668">
    <property type="entry name" value="Acetyltransf_17"/>
    <property type="match status" value="1"/>
</dbReference>
<dbReference type="GO" id="GO:0030649">
    <property type="term" value="P:aminoglycoside antibiotic catabolic process"/>
    <property type="evidence" value="ECO:0007669"/>
    <property type="project" value="TreeGrafter"/>
</dbReference>
<dbReference type="Gene3D" id="3.30.1050.10">
    <property type="entry name" value="SCP2 sterol-binding domain"/>
    <property type="match status" value="1"/>
</dbReference>
<dbReference type="Gene3D" id="3.40.630.30">
    <property type="match status" value="2"/>
</dbReference>
<dbReference type="InterPro" id="IPR016181">
    <property type="entry name" value="Acyl_CoA_acyltransferase"/>
</dbReference>
<dbReference type="InterPro" id="IPR041380">
    <property type="entry name" value="Acetyltransf_17"/>
</dbReference>